<dbReference type="AlphaFoldDB" id="R0AEW6"/>
<accession>R0AEW6</accession>
<dbReference type="OrthoDB" id="552713at2"/>
<organism evidence="1 2">
    <name type="scientific">Enterocloster bolteae 90A9</name>
    <dbReference type="NCBI Taxonomy" id="997894"/>
    <lineage>
        <taxon>Bacteria</taxon>
        <taxon>Bacillati</taxon>
        <taxon>Bacillota</taxon>
        <taxon>Clostridia</taxon>
        <taxon>Lachnospirales</taxon>
        <taxon>Lachnospiraceae</taxon>
        <taxon>Enterocloster</taxon>
    </lineage>
</organism>
<evidence type="ECO:0000313" key="1">
    <source>
        <dbReference type="EMBL" id="ENZ50765.1"/>
    </source>
</evidence>
<gene>
    <name evidence="1" type="ORF">HMPREF1085_02248</name>
</gene>
<protein>
    <submittedName>
        <fullName evidence="1">Uncharacterized protein</fullName>
    </submittedName>
</protein>
<proteinExistence type="predicted"/>
<keyword evidence="2" id="KW-1185">Reference proteome</keyword>
<sequence>MKVIPEMHFGCLTTRWSWKNHSCRKVWKCTCKCGGYCYVKEDALIDGFVKHCGGPAHQEVKHK</sequence>
<dbReference type="HOGENOM" id="CLU_206506_0_0_9"/>
<dbReference type="EMBL" id="AGYH01000005">
    <property type="protein sequence ID" value="ENZ50765.1"/>
    <property type="molecule type" value="Genomic_DNA"/>
</dbReference>
<evidence type="ECO:0000313" key="2">
    <source>
        <dbReference type="Proteomes" id="UP000013126"/>
    </source>
</evidence>
<dbReference type="Proteomes" id="UP000013126">
    <property type="component" value="Unassembled WGS sequence"/>
</dbReference>
<reference evidence="1 2" key="1">
    <citation type="submission" date="2013-01" db="EMBL/GenBank/DDBJ databases">
        <title>The Genome Sequence of Clostridium bolteae 90A9.</title>
        <authorList>
            <consortium name="The Broad Institute Genome Sequencing Platform"/>
            <person name="Earl A."/>
            <person name="Ward D."/>
            <person name="Feldgarden M."/>
            <person name="Gevers D."/>
            <person name="Courvalin P."/>
            <person name="Lambert T."/>
            <person name="Walker B."/>
            <person name="Young S.K."/>
            <person name="Zeng Q."/>
            <person name="Gargeya S."/>
            <person name="Fitzgerald M."/>
            <person name="Haas B."/>
            <person name="Abouelleil A."/>
            <person name="Alvarado L."/>
            <person name="Arachchi H.M."/>
            <person name="Berlin A.M."/>
            <person name="Chapman S.B."/>
            <person name="Dewar J."/>
            <person name="Goldberg J."/>
            <person name="Griggs A."/>
            <person name="Gujja S."/>
            <person name="Hansen M."/>
            <person name="Howarth C."/>
            <person name="Imamovic A."/>
            <person name="Larimer J."/>
            <person name="McCowan C."/>
            <person name="Murphy C."/>
            <person name="Neiman D."/>
            <person name="Pearson M."/>
            <person name="Priest M."/>
            <person name="Roberts A."/>
            <person name="Saif S."/>
            <person name="Shea T."/>
            <person name="Sisk P."/>
            <person name="Sykes S."/>
            <person name="Wortman J."/>
            <person name="Nusbaum C."/>
            <person name="Birren B."/>
        </authorList>
    </citation>
    <scope>NUCLEOTIDE SEQUENCE [LARGE SCALE GENOMIC DNA]</scope>
    <source>
        <strain evidence="1 2">90A9</strain>
    </source>
</reference>
<comment type="caution">
    <text evidence="1">The sequence shown here is derived from an EMBL/GenBank/DDBJ whole genome shotgun (WGS) entry which is preliminary data.</text>
</comment>
<name>R0AEW6_9FIRM</name>